<feature type="domain" description="TRPM SLOG" evidence="9">
    <location>
        <begin position="300"/>
        <end position="435"/>
    </location>
</feature>
<reference evidence="11 12" key="1">
    <citation type="journal article" date="2017" name="Curr. Biol.">
        <title>Genome architecture and evolution of a unichromosomal asexual nematode.</title>
        <authorList>
            <person name="Fradin H."/>
            <person name="Zegar C."/>
            <person name="Gutwein M."/>
            <person name="Lucas J."/>
            <person name="Kovtun M."/>
            <person name="Corcoran D."/>
            <person name="Baugh L.R."/>
            <person name="Kiontke K."/>
            <person name="Gunsalus K."/>
            <person name="Fitch D.H."/>
            <person name="Piano F."/>
        </authorList>
    </citation>
    <scope>NUCLEOTIDE SEQUENCE [LARGE SCALE GENOMIC DNA]</scope>
    <source>
        <strain evidence="11">PF1309</strain>
    </source>
</reference>
<evidence type="ECO:0000256" key="2">
    <source>
        <dbReference type="ARBA" id="ARBA00022448"/>
    </source>
</evidence>
<keyword evidence="3" id="KW-0812">Transmembrane</keyword>
<evidence type="ECO:0000256" key="3">
    <source>
        <dbReference type="ARBA" id="ARBA00022692"/>
    </source>
</evidence>
<feature type="region of interest" description="Disordered" evidence="8">
    <location>
        <begin position="1"/>
        <end position="72"/>
    </location>
</feature>
<feature type="domain" description="TRPM-like" evidence="10">
    <location>
        <begin position="654"/>
        <end position="790"/>
    </location>
</feature>
<evidence type="ECO:0000256" key="5">
    <source>
        <dbReference type="ARBA" id="ARBA00023065"/>
    </source>
</evidence>
<feature type="region of interest" description="Disordered" evidence="8">
    <location>
        <begin position="167"/>
        <end position="192"/>
    </location>
</feature>
<evidence type="ECO:0000256" key="6">
    <source>
        <dbReference type="ARBA" id="ARBA00023136"/>
    </source>
</evidence>
<gene>
    <name evidence="11" type="ORF">WR25_06575</name>
</gene>
<dbReference type="PANTHER" id="PTHR13800:SF10">
    <property type="entry name" value="GTL-1"/>
    <property type="match status" value="1"/>
</dbReference>
<evidence type="ECO:0000256" key="8">
    <source>
        <dbReference type="SAM" id="MobiDB-lite"/>
    </source>
</evidence>
<feature type="compositionally biased region" description="Basic and acidic residues" evidence="8">
    <location>
        <begin position="179"/>
        <end position="189"/>
    </location>
</feature>
<dbReference type="InterPro" id="IPR041491">
    <property type="entry name" value="TRPM_SLOG"/>
</dbReference>
<evidence type="ECO:0000313" key="12">
    <source>
        <dbReference type="Proteomes" id="UP000218231"/>
    </source>
</evidence>
<dbReference type="OrthoDB" id="301415at2759"/>
<dbReference type="Pfam" id="PF18139">
    <property type="entry name" value="LSDAT_euk"/>
    <property type="match status" value="1"/>
</dbReference>
<evidence type="ECO:0000256" key="7">
    <source>
        <dbReference type="ARBA" id="ARBA00023303"/>
    </source>
</evidence>
<accession>A0A2A2L0P4</accession>
<dbReference type="STRING" id="2018661.A0A2A2L0P4"/>
<keyword evidence="6" id="KW-0472">Membrane</keyword>
<feature type="domain" description="TRPM-like" evidence="10">
    <location>
        <begin position="490"/>
        <end position="619"/>
    </location>
</feature>
<dbReference type="Pfam" id="PF25508">
    <property type="entry name" value="TRPM2"/>
    <property type="match status" value="2"/>
</dbReference>
<keyword evidence="4" id="KW-1133">Transmembrane helix</keyword>
<keyword evidence="7" id="KW-0407">Ion channel</keyword>
<dbReference type="InterPro" id="IPR050927">
    <property type="entry name" value="TRPM"/>
</dbReference>
<organism evidence="11 12">
    <name type="scientific">Diploscapter pachys</name>
    <dbReference type="NCBI Taxonomy" id="2018661"/>
    <lineage>
        <taxon>Eukaryota</taxon>
        <taxon>Metazoa</taxon>
        <taxon>Ecdysozoa</taxon>
        <taxon>Nematoda</taxon>
        <taxon>Chromadorea</taxon>
        <taxon>Rhabditida</taxon>
        <taxon>Rhabditina</taxon>
        <taxon>Rhabditomorpha</taxon>
        <taxon>Rhabditoidea</taxon>
        <taxon>Rhabditidae</taxon>
        <taxon>Diploscapter</taxon>
    </lineage>
</organism>
<dbReference type="InterPro" id="IPR057366">
    <property type="entry name" value="TRPM-like"/>
</dbReference>
<evidence type="ECO:0000256" key="4">
    <source>
        <dbReference type="ARBA" id="ARBA00022989"/>
    </source>
</evidence>
<dbReference type="PANTHER" id="PTHR13800">
    <property type="entry name" value="TRANSIENT RECEPTOR POTENTIAL CATION CHANNEL, SUBFAMILY M, MEMBER 6"/>
    <property type="match status" value="1"/>
</dbReference>
<evidence type="ECO:0000313" key="11">
    <source>
        <dbReference type="EMBL" id="PAV79745.1"/>
    </source>
</evidence>
<dbReference type="GO" id="GO:0030001">
    <property type="term" value="P:metal ion transport"/>
    <property type="evidence" value="ECO:0007669"/>
    <property type="project" value="TreeGrafter"/>
</dbReference>
<evidence type="ECO:0000259" key="9">
    <source>
        <dbReference type="Pfam" id="PF18139"/>
    </source>
</evidence>
<sequence>MNDKKRASVDSAKVHSLVAESLRTNNVKTSIDEDEVDSADETEKGRKRKKHKMRRNSGGDQSAFSTAPKHVHGKDWEDMLRIADINGRKRAASNASSVGVTRHGSYRNTSWIESRLKKRECTQFVPSSRFNSKCGCGLSEQQHSEEARKAGHEPAPAKFLIVPGREEITTDDGQSDNPESSHRSPERWSIKQHTAISATDTYGTIIFEGNSSHQTKAQFVRLAFDTEPRDVYHLLSKVWKLPAPKLIITIHGGLTNFDLQQKLARIFRKGILKSARTTDAWIITSGLDSGVVKHVASALQELNDQHSYFLFSDNGTTGRYGAEIILRKQLETFLVQNQKPGKFNFSVPLVCVVLEGGAFTIKVVHDYVTSVPRIPVVVCDGSGRAADLLAFTHHAISDDGKLSDSVYNQLMHLVQHVFSYDVTNAERTVKQLIACAKEKTLMTVFRLGESQRQDVDHAILTALLKGQGLSPSEQLQLALAWNRADIAKEEIFTRGQEWTTKDLHNAMMDALCHDRTEFVQLLLDNGVSMQRFLTYARLECLYNTDKGPTNFLRSSIGVSEKRRLRLTEVGRAMEDLMGNAYKSNYTKDDFKAKYYVFSNRRHLDFNGKANENLSERQKSENLKDDNPQHSMKIDLLNTARNSIISIFGSKRSNADSGDDQSSHEEESLDFTFRYPYSELLLWAILTRRQEMALLMWRHGEEALAKALIASRLSTSMALRASQSTLQNDLTVEFCKNKDQFENLALELLQHCTEHNRDMTLRLLTYELTNWGNETCLSLAAINNNRKFLAHPSCQLLLSDLWLGGLSIRAHPNFKVLGCLFAPFMIFTLGFKSKEQLKLQPRTAIEHMQEMFDSDSSSEEEFSDTEEADGTEEAGIQILF</sequence>
<feature type="region of interest" description="Disordered" evidence="8">
    <location>
        <begin position="608"/>
        <end position="628"/>
    </location>
</feature>
<evidence type="ECO:0000259" key="10">
    <source>
        <dbReference type="Pfam" id="PF25508"/>
    </source>
</evidence>
<feature type="compositionally biased region" description="Acidic residues" evidence="8">
    <location>
        <begin position="851"/>
        <end position="871"/>
    </location>
</feature>
<comment type="subcellular location">
    <subcellularLocation>
        <location evidence="1">Membrane</location>
        <topology evidence="1">Multi-pass membrane protein</topology>
    </subcellularLocation>
</comment>
<dbReference type="GO" id="GO:0005261">
    <property type="term" value="F:monoatomic cation channel activity"/>
    <property type="evidence" value="ECO:0007669"/>
    <property type="project" value="TreeGrafter"/>
</dbReference>
<protein>
    <submittedName>
        <fullName evidence="11">Uncharacterized protein</fullName>
    </submittedName>
</protein>
<comment type="caution">
    <text evidence="11">The sequence shown here is derived from an EMBL/GenBank/DDBJ whole genome shotgun (WGS) entry which is preliminary data.</text>
</comment>
<keyword evidence="2" id="KW-0813">Transport</keyword>
<dbReference type="Proteomes" id="UP000218231">
    <property type="component" value="Unassembled WGS sequence"/>
</dbReference>
<proteinExistence type="predicted"/>
<keyword evidence="5" id="KW-0406">Ion transport</keyword>
<keyword evidence="12" id="KW-1185">Reference proteome</keyword>
<dbReference type="EMBL" id="LIAE01007373">
    <property type="protein sequence ID" value="PAV79745.1"/>
    <property type="molecule type" value="Genomic_DNA"/>
</dbReference>
<name>A0A2A2L0P4_9BILA</name>
<evidence type="ECO:0000256" key="1">
    <source>
        <dbReference type="ARBA" id="ARBA00004141"/>
    </source>
</evidence>
<dbReference type="AlphaFoldDB" id="A0A2A2L0P4"/>
<feature type="region of interest" description="Disordered" evidence="8">
    <location>
        <begin position="851"/>
        <end position="879"/>
    </location>
</feature>
<feature type="compositionally biased region" description="Basic residues" evidence="8">
    <location>
        <begin position="45"/>
        <end position="55"/>
    </location>
</feature>
<feature type="compositionally biased region" description="Basic and acidic residues" evidence="8">
    <location>
        <begin position="613"/>
        <end position="627"/>
    </location>
</feature>
<dbReference type="GO" id="GO:0005886">
    <property type="term" value="C:plasma membrane"/>
    <property type="evidence" value="ECO:0007669"/>
    <property type="project" value="TreeGrafter"/>
</dbReference>